<keyword evidence="7" id="KW-0472">Membrane</keyword>
<keyword evidence="7" id="KW-1133">Transmembrane helix</keyword>
<evidence type="ECO:0000256" key="3">
    <source>
        <dbReference type="ARBA" id="ARBA00022723"/>
    </source>
</evidence>
<accession>A0A4U0F0F3</accession>
<dbReference type="EMBL" id="SUPL01000001">
    <property type="protein sequence ID" value="TJY37847.1"/>
    <property type="molecule type" value="Genomic_DNA"/>
</dbReference>
<evidence type="ECO:0000259" key="8">
    <source>
        <dbReference type="PROSITE" id="PS51379"/>
    </source>
</evidence>
<proteinExistence type="predicted"/>
<organism evidence="9 10">
    <name type="scientific">Pontimicrobium aquaticum</name>
    <dbReference type="NCBI Taxonomy" id="2565367"/>
    <lineage>
        <taxon>Bacteria</taxon>
        <taxon>Pseudomonadati</taxon>
        <taxon>Bacteroidota</taxon>
        <taxon>Flavobacteriia</taxon>
        <taxon>Flavobacteriales</taxon>
        <taxon>Flavobacteriaceae</taxon>
        <taxon>Pontimicrobium</taxon>
    </lineage>
</organism>
<feature type="transmembrane region" description="Helical" evidence="7">
    <location>
        <begin position="7"/>
        <end position="26"/>
    </location>
</feature>
<sequence length="526" mass="59757">MKHIQNTGLAIFLVGLLTFTSLIFIGKYEVTPEILNNLIDSKGIKSELFIDNMKNNVVGKEFTNPFSLSSKIISSLETANETHKQNSEWDKVIWDKPHSFSYEIAKLSGSGIVKEHKWLFWWLTFGLGILGALMYIIPNVIVKGPPGIKNNRVWFNAATNRGWIGWFVFIFLVGFYLLLYFRPDYIVNWTYIVDPISKNISGNLASQWFLYGFLYCVVMTVMAVRMYIKYRHNKYQILRTTSVLFFQIVFAFLIPEILVRFEKPWYDFKNAFPLDYDFFYSWNLDQLIASGGLGLFILIWGIVLTLVIVPIMVYFFGKRWYCSWVCGCGGLAETLGDPYRQLSDKSLKAWKLERWLVHSVLAFALVMTGFTLYAYFSGADAVLGIKTQTIQDIYGFLIGSIFAGVIGTGFYPIFGNRVWCRFGCPLAAYLGIVQRFKSRFRITTNGGQCISCGNCSTYCEQGIDVRAYAQKGENIVRASCVGCGICSAVCPRGVLKLENGPEKGRINPTEILLGNDVDLMDLVNNK</sequence>
<comment type="caution">
    <text evidence="9">The sequence shown here is derived from an EMBL/GenBank/DDBJ whole genome shotgun (WGS) entry which is preliminary data.</text>
</comment>
<dbReference type="PROSITE" id="PS00198">
    <property type="entry name" value="4FE4S_FER_1"/>
    <property type="match status" value="1"/>
</dbReference>
<evidence type="ECO:0000256" key="7">
    <source>
        <dbReference type="SAM" id="Phobius"/>
    </source>
</evidence>
<feature type="transmembrane region" description="Helical" evidence="7">
    <location>
        <begin position="396"/>
        <end position="414"/>
    </location>
</feature>
<dbReference type="GO" id="GO:0046872">
    <property type="term" value="F:metal ion binding"/>
    <property type="evidence" value="ECO:0007669"/>
    <property type="project" value="UniProtKB-KW"/>
</dbReference>
<dbReference type="AlphaFoldDB" id="A0A4U0F0F3"/>
<reference evidence="9 10" key="1">
    <citation type="submission" date="2019-04" db="EMBL/GenBank/DDBJ databases">
        <title>Lacinutrix sp. nov., isolated from marine water.</title>
        <authorList>
            <person name="Kim W."/>
        </authorList>
    </citation>
    <scope>NUCLEOTIDE SEQUENCE [LARGE SCALE GENOMIC DNA]</scope>
    <source>
        <strain evidence="9 10">CAU 1491</strain>
    </source>
</reference>
<name>A0A4U0F0F3_9FLAO</name>
<gene>
    <name evidence="9" type="ORF">E5167_00905</name>
</gene>
<evidence type="ECO:0000256" key="6">
    <source>
        <dbReference type="ARBA" id="ARBA00023014"/>
    </source>
</evidence>
<dbReference type="Pfam" id="PF13187">
    <property type="entry name" value="Fer4_9"/>
    <property type="match status" value="1"/>
</dbReference>
<protein>
    <submittedName>
        <fullName evidence="9">4Fe-4S binding protein</fullName>
    </submittedName>
</protein>
<feature type="domain" description="4Fe-4S ferredoxin-type" evidence="8">
    <location>
        <begin position="440"/>
        <end position="468"/>
    </location>
</feature>
<keyword evidence="1" id="KW-0813">Transport</keyword>
<keyword evidence="3" id="KW-0479">Metal-binding</keyword>
<feature type="transmembrane region" description="Helical" evidence="7">
    <location>
        <begin position="163"/>
        <end position="181"/>
    </location>
</feature>
<keyword evidence="6" id="KW-0411">Iron-sulfur</keyword>
<evidence type="ECO:0000256" key="5">
    <source>
        <dbReference type="ARBA" id="ARBA00023004"/>
    </source>
</evidence>
<dbReference type="PANTHER" id="PTHR30176">
    <property type="entry name" value="FERREDOXIN-TYPE PROTEIN NAPH"/>
    <property type="match status" value="1"/>
</dbReference>
<feature type="domain" description="4Fe-4S ferredoxin-type" evidence="8">
    <location>
        <begin position="471"/>
        <end position="500"/>
    </location>
</feature>
<feature type="transmembrane region" description="Helical" evidence="7">
    <location>
        <begin position="240"/>
        <end position="259"/>
    </location>
</feature>
<keyword evidence="2" id="KW-0004">4Fe-4S</keyword>
<dbReference type="Pfam" id="PF12801">
    <property type="entry name" value="Fer4_5"/>
    <property type="match status" value="2"/>
</dbReference>
<feature type="transmembrane region" description="Helical" evidence="7">
    <location>
        <begin position="355"/>
        <end position="376"/>
    </location>
</feature>
<dbReference type="GO" id="GO:0051539">
    <property type="term" value="F:4 iron, 4 sulfur cluster binding"/>
    <property type="evidence" value="ECO:0007669"/>
    <property type="project" value="UniProtKB-KW"/>
</dbReference>
<dbReference type="PROSITE" id="PS51379">
    <property type="entry name" value="4FE4S_FER_2"/>
    <property type="match status" value="2"/>
</dbReference>
<feature type="transmembrane region" description="Helical" evidence="7">
    <location>
        <begin position="119"/>
        <end position="142"/>
    </location>
</feature>
<dbReference type="Proteomes" id="UP000307657">
    <property type="component" value="Unassembled WGS sequence"/>
</dbReference>
<keyword evidence="5" id="KW-0408">Iron</keyword>
<dbReference type="OrthoDB" id="9806398at2"/>
<keyword evidence="7" id="KW-0812">Transmembrane</keyword>
<dbReference type="GO" id="GO:0005886">
    <property type="term" value="C:plasma membrane"/>
    <property type="evidence" value="ECO:0007669"/>
    <property type="project" value="TreeGrafter"/>
</dbReference>
<evidence type="ECO:0000313" key="10">
    <source>
        <dbReference type="Proteomes" id="UP000307657"/>
    </source>
</evidence>
<dbReference type="InterPro" id="IPR017900">
    <property type="entry name" value="4Fe4S_Fe_S_CS"/>
</dbReference>
<evidence type="ECO:0000313" key="9">
    <source>
        <dbReference type="EMBL" id="TJY37847.1"/>
    </source>
</evidence>
<keyword evidence="4" id="KW-0249">Electron transport</keyword>
<evidence type="ECO:0000256" key="1">
    <source>
        <dbReference type="ARBA" id="ARBA00022448"/>
    </source>
</evidence>
<dbReference type="InterPro" id="IPR051684">
    <property type="entry name" value="Electron_Trans/Redox"/>
</dbReference>
<dbReference type="Gene3D" id="3.30.70.20">
    <property type="match status" value="1"/>
</dbReference>
<dbReference type="RefSeq" id="WP_136840085.1">
    <property type="nucleotide sequence ID" value="NZ_SUPL01000001.1"/>
</dbReference>
<dbReference type="PANTHER" id="PTHR30176:SF3">
    <property type="entry name" value="FERREDOXIN-TYPE PROTEIN NAPH"/>
    <property type="match status" value="1"/>
</dbReference>
<dbReference type="InterPro" id="IPR017896">
    <property type="entry name" value="4Fe4S_Fe-S-bd"/>
</dbReference>
<evidence type="ECO:0000256" key="2">
    <source>
        <dbReference type="ARBA" id="ARBA00022485"/>
    </source>
</evidence>
<dbReference type="SUPFAM" id="SSF54862">
    <property type="entry name" value="4Fe-4S ferredoxins"/>
    <property type="match status" value="1"/>
</dbReference>
<evidence type="ECO:0000256" key="4">
    <source>
        <dbReference type="ARBA" id="ARBA00022982"/>
    </source>
</evidence>
<keyword evidence="10" id="KW-1185">Reference proteome</keyword>
<feature type="transmembrane region" description="Helical" evidence="7">
    <location>
        <begin position="208"/>
        <end position="228"/>
    </location>
</feature>
<feature type="transmembrane region" description="Helical" evidence="7">
    <location>
        <begin position="287"/>
        <end position="316"/>
    </location>
</feature>